<keyword evidence="5" id="KW-0472">Membrane</keyword>
<gene>
    <name evidence="11" type="primary">LOC115529072</name>
</gene>
<dbReference type="GO" id="GO:0005886">
    <property type="term" value="C:plasma membrane"/>
    <property type="evidence" value="ECO:0007669"/>
    <property type="project" value="UniProtKB-SubCell"/>
</dbReference>
<evidence type="ECO:0000256" key="7">
    <source>
        <dbReference type="ARBA" id="ARBA00024183"/>
    </source>
</evidence>
<feature type="region of interest" description="Disordered" evidence="8">
    <location>
        <begin position="52"/>
        <end position="86"/>
    </location>
</feature>
<feature type="chain" id="PRO_5045116350" evidence="9">
    <location>
        <begin position="29"/>
        <end position="1257"/>
    </location>
</feature>
<protein>
    <submittedName>
        <fullName evidence="11">Uncharacterized LOC115529072</fullName>
    </submittedName>
</protein>
<evidence type="ECO:0000256" key="4">
    <source>
        <dbReference type="ARBA" id="ARBA00022692"/>
    </source>
</evidence>
<evidence type="ECO:0000256" key="5">
    <source>
        <dbReference type="ARBA" id="ARBA00022989"/>
    </source>
</evidence>
<dbReference type="SMART" id="SM00241">
    <property type="entry name" value="ZP"/>
    <property type="match status" value="1"/>
</dbReference>
<dbReference type="InterPro" id="IPR051148">
    <property type="entry name" value="Zona_Pellucida_Domain_gp"/>
</dbReference>
<feature type="region of interest" description="Disordered" evidence="8">
    <location>
        <begin position="409"/>
        <end position="574"/>
    </location>
</feature>
<dbReference type="Ensembl" id="ENSGMOT00000063592.1">
    <property type="protein sequence ID" value="ENSGMOP00000043211.1"/>
    <property type="gene ID" value="ENSGMOG00000027645.1"/>
</dbReference>
<feature type="signal peptide" evidence="9">
    <location>
        <begin position="1"/>
        <end position="28"/>
    </location>
</feature>
<dbReference type="PANTHER" id="PTHR23343:SF117">
    <property type="entry name" value="ZONA PELLUCIDA SPERM-BINDING PROTEIN 4-LIKE ISOFORM X1"/>
    <property type="match status" value="1"/>
</dbReference>
<feature type="compositionally biased region" description="Polar residues" evidence="8">
    <location>
        <begin position="854"/>
        <end position="864"/>
    </location>
</feature>
<keyword evidence="9" id="KW-0732">Signal</keyword>
<proteinExistence type="predicted"/>
<dbReference type="GO" id="GO:0007339">
    <property type="term" value="P:binding of sperm to zona pellucida"/>
    <property type="evidence" value="ECO:0007669"/>
    <property type="project" value="TreeGrafter"/>
</dbReference>
<feature type="compositionally biased region" description="Low complexity" evidence="8">
    <location>
        <begin position="54"/>
        <end position="65"/>
    </location>
</feature>
<feature type="compositionally biased region" description="Polar residues" evidence="8">
    <location>
        <begin position="430"/>
        <end position="454"/>
    </location>
</feature>
<name>A0A8C5B7N0_GADMO</name>
<feature type="compositionally biased region" description="Basic and acidic residues" evidence="8">
    <location>
        <begin position="535"/>
        <end position="547"/>
    </location>
</feature>
<organism evidence="11 12">
    <name type="scientific">Gadus morhua</name>
    <name type="common">Atlantic cod</name>
    <dbReference type="NCBI Taxonomy" id="8049"/>
    <lineage>
        <taxon>Eukaryota</taxon>
        <taxon>Metazoa</taxon>
        <taxon>Chordata</taxon>
        <taxon>Craniata</taxon>
        <taxon>Vertebrata</taxon>
        <taxon>Euteleostomi</taxon>
        <taxon>Actinopterygii</taxon>
        <taxon>Neopterygii</taxon>
        <taxon>Teleostei</taxon>
        <taxon>Neoteleostei</taxon>
        <taxon>Acanthomorphata</taxon>
        <taxon>Zeiogadaria</taxon>
        <taxon>Gadariae</taxon>
        <taxon>Gadiformes</taxon>
        <taxon>Gadoidei</taxon>
        <taxon>Gadidae</taxon>
        <taxon>Gadus</taxon>
    </lineage>
</organism>
<evidence type="ECO:0000256" key="3">
    <source>
        <dbReference type="ARBA" id="ARBA00022685"/>
    </source>
</evidence>
<feature type="region of interest" description="Disordered" evidence="8">
    <location>
        <begin position="829"/>
        <end position="944"/>
    </location>
</feature>
<dbReference type="PROSITE" id="PS51034">
    <property type="entry name" value="ZP_2"/>
    <property type="match status" value="1"/>
</dbReference>
<evidence type="ECO:0000259" key="10">
    <source>
        <dbReference type="PROSITE" id="PS51034"/>
    </source>
</evidence>
<evidence type="ECO:0000313" key="11">
    <source>
        <dbReference type="Ensembl" id="ENSGMOP00000043211.1"/>
    </source>
</evidence>
<feature type="compositionally biased region" description="Polar residues" evidence="8">
    <location>
        <begin position="118"/>
        <end position="127"/>
    </location>
</feature>
<feature type="domain" description="ZP" evidence="10">
    <location>
        <begin position="996"/>
        <end position="1257"/>
    </location>
</feature>
<feature type="compositionally biased region" description="Polar residues" evidence="8">
    <location>
        <begin position="898"/>
        <end position="908"/>
    </location>
</feature>
<keyword evidence="12" id="KW-1185">Reference proteome</keyword>
<evidence type="ECO:0000256" key="8">
    <source>
        <dbReference type="SAM" id="MobiDB-lite"/>
    </source>
</evidence>
<reference evidence="11" key="2">
    <citation type="submission" date="2025-09" db="UniProtKB">
        <authorList>
            <consortium name="Ensembl"/>
        </authorList>
    </citation>
    <scope>IDENTIFICATION</scope>
</reference>
<feature type="region of interest" description="Disordered" evidence="8">
    <location>
        <begin position="602"/>
        <end position="640"/>
    </location>
</feature>
<reference evidence="11" key="1">
    <citation type="submission" date="2025-08" db="UniProtKB">
        <authorList>
            <consortium name="Ensembl"/>
        </authorList>
    </citation>
    <scope>IDENTIFICATION</scope>
</reference>
<feature type="compositionally biased region" description="Basic and acidic residues" evidence="8">
    <location>
        <begin position="129"/>
        <end position="141"/>
    </location>
</feature>
<dbReference type="InterPro" id="IPR042235">
    <property type="entry name" value="ZP-C_dom"/>
</dbReference>
<sequence length="1257" mass="137883">MQIITSGHQGSVLLLFTIATIMYHSVDCWPAVSSSQPRTLLAPRNGFKNDWPVLLSSPSSTTSPSNRTYQSQTKGPGGSRFPRDLPVASGMFRRRTVSNFAPLHHSPPANRVSLGPNPLTSEQTSVYSAEKRGDFSDERCTPLKLHRSPTDQTETNGRNGGYQSLSNVSSPPGSFQLNEQGLAESDQEQSWLRQDPLVECGPEAMRLRIRRRRAGQLLLDRGNGSGLALSQLTAECGFSLQTTGRDLALTARYHGCHVALEGHSYVLRLLWKGVPVKMSCPAPRSSHCCSAHGVTVILHGLLASAKLHVKVRKVWTPVTELALKCGYTLYLQAQALLVKVPFVACGVRKEDGRYSLSLQVGDQDVTLTCPDSQEESPRPPPWAPPFYLAPPYYPLPAYSSSPPVFRSYDTFQPTPQPSVTIRPPAWIGRSASSEPQPVDQNPTSVQRFPNTIGYTGTHDPTPPLFTQEGPGEWADHNQRPDPLTYRHTEDPPPPSLPAGEAGLQPPSSSDQFYHFYHLPKIPSPSPRHNSGTKTVTERRRPDTGGGREDDDDGGGVEGSDAGADHPPPPHVFPGPIAPIGYFEFLQKMFELAASKLGYIDQDSSRREARNDSNPAYPIPEPPSHRYQYHQQPDQAPVATTSSQALSLTRGTGTTMGPPPSIPHYPLQHTNVYKDLFLRREVPHNPSRHEEVGSLKEAQDGAATVTTACQQCVKSENSEQRKEDVNQEHASVTPLTPPILPPVYPYFHYPPHQPMYPFFGHLPFQPTWRTKQHVTSSTSTPPPPPPPRTSTMTTTPATSPNPTATPSPDFLGNPLQNVYYHPYYFYHNLYGGQQPSDPSSPNGDHQGSPEVSPEQPFQTSASPTKLDQPGDPDPDRHQYSDADDPSFEDMQLIPHAEDQQASSTILESTSDADDFPPYHYYRYYQPTEPLGGGSSGRETSVPDGQVDLDSAAEDGTVGMEQYQSMSNLGALSPDNAAQQDWFSPFQPLDMKPQGWQDCAVGQHLVFRVPHCVKGPEVFSDGESSDSGQASCTPQRLPWNPQLYAVPLQGCGVRTQIEGEDTVYQLELQAIISLPGDPAPRQGIPVRFTVECRSSADGSDSVTLEVVNPTLVRPVQTTEPPLVIQTKIATDASFTEFLPELHRPLSSLQGRPLHLEVRALGTGSRLLVHYCLAYIQTPHPAWMLLYHGCWSQTPLGLSQPTPSALRITVPHFLASPPSSHPPSHGPSDTKDTEVFFLCYSQVCSDAANCSLHCRPALPQ</sequence>
<accession>A0A8C5B7N0</accession>
<dbReference type="InterPro" id="IPR001507">
    <property type="entry name" value="ZP_dom"/>
</dbReference>
<keyword evidence="6" id="KW-0278">Fertilization</keyword>
<comment type="subcellular location">
    <subcellularLocation>
        <location evidence="1">Cell membrane</location>
        <topology evidence="1">Single-pass type I membrane protein</topology>
    </subcellularLocation>
    <subcellularLocation>
        <location evidence="7">Zona pellucida</location>
    </subcellularLocation>
</comment>
<feature type="compositionally biased region" description="Polar residues" evidence="8">
    <location>
        <begin position="150"/>
        <end position="179"/>
    </location>
</feature>
<feature type="region of interest" description="Disordered" evidence="8">
    <location>
        <begin position="99"/>
        <end position="187"/>
    </location>
</feature>
<evidence type="ECO:0000256" key="9">
    <source>
        <dbReference type="SAM" id="SignalP"/>
    </source>
</evidence>
<dbReference type="GO" id="GO:0032190">
    <property type="term" value="F:acrosin binding"/>
    <property type="evidence" value="ECO:0007669"/>
    <property type="project" value="TreeGrafter"/>
</dbReference>
<dbReference type="GeneTree" id="ENSGT00940000175473"/>
<keyword evidence="2" id="KW-0964">Secreted</keyword>
<evidence type="ECO:0000313" key="12">
    <source>
        <dbReference type="Proteomes" id="UP000694546"/>
    </source>
</evidence>
<evidence type="ECO:0000256" key="2">
    <source>
        <dbReference type="ARBA" id="ARBA00022530"/>
    </source>
</evidence>
<keyword evidence="4" id="KW-0812">Transmembrane</keyword>
<dbReference type="GO" id="GO:0035804">
    <property type="term" value="F:structural constituent of egg coat"/>
    <property type="evidence" value="ECO:0007669"/>
    <property type="project" value="TreeGrafter"/>
</dbReference>
<dbReference type="OrthoDB" id="8889443at2759"/>
<feature type="compositionally biased region" description="Polar residues" evidence="8">
    <location>
        <begin position="628"/>
        <end position="640"/>
    </location>
</feature>
<feature type="compositionally biased region" description="Pro residues" evidence="8">
    <location>
        <begin position="565"/>
        <end position="574"/>
    </location>
</feature>
<feature type="compositionally biased region" description="Polar residues" evidence="8">
    <location>
        <begin position="409"/>
        <end position="419"/>
    </location>
</feature>
<feature type="compositionally biased region" description="Basic and acidic residues" evidence="8">
    <location>
        <begin position="473"/>
        <end position="490"/>
    </location>
</feature>
<dbReference type="Gene3D" id="2.60.40.4100">
    <property type="entry name" value="Zona pellucida, ZP-C domain"/>
    <property type="match status" value="1"/>
</dbReference>
<dbReference type="PANTHER" id="PTHR23343">
    <property type="entry name" value="ZONA PELLUCIDA SPERM-BINDING PROTEIN"/>
    <property type="match status" value="1"/>
</dbReference>
<dbReference type="GO" id="GO:0035805">
    <property type="term" value="C:egg coat"/>
    <property type="evidence" value="ECO:0007669"/>
    <property type="project" value="UniProtKB-SubCell"/>
</dbReference>
<dbReference type="AlphaFoldDB" id="A0A8C5B7N0"/>
<feature type="compositionally biased region" description="Low complexity" evidence="8">
    <location>
        <begin position="788"/>
        <end position="807"/>
    </location>
</feature>
<dbReference type="GO" id="GO:0060468">
    <property type="term" value="P:prevention of polyspermy"/>
    <property type="evidence" value="ECO:0007669"/>
    <property type="project" value="TreeGrafter"/>
</dbReference>
<keyword evidence="3" id="KW-0165">Cleavage on pair of basic residues</keyword>
<dbReference type="Proteomes" id="UP000694546">
    <property type="component" value="Chromosome 2"/>
</dbReference>
<evidence type="ECO:0000256" key="1">
    <source>
        <dbReference type="ARBA" id="ARBA00004251"/>
    </source>
</evidence>
<dbReference type="OMA" id="PRHIWRI"/>
<feature type="region of interest" description="Disordered" evidence="8">
    <location>
        <begin position="769"/>
        <end position="812"/>
    </location>
</feature>
<dbReference type="RefSeq" id="XP_030193401.1">
    <property type="nucleotide sequence ID" value="XM_030337541.1"/>
</dbReference>
<keyword evidence="2" id="KW-0272">Extracellular matrix</keyword>
<feature type="compositionally biased region" description="Polar residues" evidence="8">
    <location>
        <begin position="830"/>
        <end position="844"/>
    </location>
</feature>
<evidence type="ECO:0000256" key="6">
    <source>
        <dbReference type="ARBA" id="ARBA00023279"/>
    </source>
</evidence>
<keyword evidence="5" id="KW-1133">Transmembrane helix</keyword>
<dbReference type="GeneID" id="115529072"/>